<organism evidence="2 3">
    <name type="scientific">Salmo trutta</name>
    <name type="common">Brown trout</name>
    <dbReference type="NCBI Taxonomy" id="8032"/>
    <lineage>
        <taxon>Eukaryota</taxon>
        <taxon>Metazoa</taxon>
        <taxon>Chordata</taxon>
        <taxon>Craniata</taxon>
        <taxon>Vertebrata</taxon>
        <taxon>Euteleostomi</taxon>
        <taxon>Actinopterygii</taxon>
        <taxon>Neopterygii</taxon>
        <taxon>Teleostei</taxon>
        <taxon>Protacanthopterygii</taxon>
        <taxon>Salmoniformes</taxon>
        <taxon>Salmonidae</taxon>
        <taxon>Salmoninae</taxon>
        <taxon>Salmo</taxon>
    </lineage>
</organism>
<sequence length="163" mass="18693">PRLVNCPEEEHWSISKLPRKCCQYKQGPDVSVTEAEEHLQRFIEVNQAWKWMHPSSHAPPVSSRVALYNEVYAYGCRCGGEFSIGREAADEKAIVCRDTCSLSIRSQEDKLTDLSQCFSLNPEELVDVKEVSPFSLRLHPLNMRPHFNRVFKWTPPRGFSSGQ</sequence>
<dbReference type="PANTHER" id="PTHR45255">
    <property type="entry name" value="DNAJ HOMOLOG SUBFAMILY C MEMBER 24"/>
    <property type="match status" value="1"/>
</dbReference>
<evidence type="ECO:0000313" key="3">
    <source>
        <dbReference type="Proteomes" id="UP000472277"/>
    </source>
</evidence>
<name>A0A674A2M3_SALTR</name>
<dbReference type="InterPro" id="IPR036671">
    <property type="entry name" value="DPH_MB_sf"/>
</dbReference>
<proteinExistence type="predicted"/>
<dbReference type="Gene3D" id="3.10.660.10">
    <property type="entry name" value="DPH Zinc finger"/>
    <property type="match status" value="1"/>
</dbReference>
<dbReference type="Proteomes" id="UP000472277">
    <property type="component" value="Chromosome 17"/>
</dbReference>
<accession>A0A674A2M3</accession>
<dbReference type="GO" id="GO:0001671">
    <property type="term" value="F:ATPase activator activity"/>
    <property type="evidence" value="ECO:0007669"/>
    <property type="project" value="TreeGrafter"/>
</dbReference>
<protein>
    <submittedName>
        <fullName evidence="2">Uncharacterized protein</fullName>
    </submittedName>
</protein>
<dbReference type="GeneTree" id="ENSGT00990000213553"/>
<reference evidence="2" key="1">
    <citation type="submission" date="2025-08" db="UniProtKB">
        <authorList>
            <consortium name="Ensembl"/>
        </authorList>
    </citation>
    <scope>IDENTIFICATION</scope>
</reference>
<dbReference type="GO" id="GO:0008198">
    <property type="term" value="F:ferrous iron binding"/>
    <property type="evidence" value="ECO:0007669"/>
    <property type="project" value="TreeGrafter"/>
</dbReference>
<keyword evidence="1" id="KW-0862">Zinc</keyword>
<dbReference type="AlphaFoldDB" id="A0A674A2M3"/>
<dbReference type="Ensembl" id="ENSSTUT00000055582.1">
    <property type="protein sequence ID" value="ENSSTUP00000053172.1"/>
    <property type="gene ID" value="ENSSTUG00000022479.1"/>
</dbReference>
<evidence type="ECO:0000256" key="1">
    <source>
        <dbReference type="ARBA" id="ARBA00022833"/>
    </source>
</evidence>
<dbReference type="SUPFAM" id="SSF144217">
    <property type="entry name" value="CSL zinc finger"/>
    <property type="match status" value="1"/>
</dbReference>
<reference evidence="2" key="2">
    <citation type="submission" date="2025-09" db="UniProtKB">
        <authorList>
            <consortium name="Ensembl"/>
        </authorList>
    </citation>
    <scope>IDENTIFICATION</scope>
</reference>
<evidence type="ECO:0000313" key="2">
    <source>
        <dbReference type="Ensembl" id="ENSSTUP00000053172.1"/>
    </source>
</evidence>
<dbReference type="PANTHER" id="PTHR45255:SF1">
    <property type="entry name" value="DNAJ HOMOLOG SUBFAMILY C MEMBER 24"/>
    <property type="match status" value="1"/>
</dbReference>
<keyword evidence="3" id="KW-1185">Reference proteome</keyword>
<dbReference type="InParanoid" id="A0A674A2M3"/>